<organism evidence="2 3">
    <name type="scientific">Methylorubrum aminovorans</name>
    <dbReference type="NCBI Taxonomy" id="269069"/>
    <lineage>
        <taxon>Bacteria</taxon>
        <taxon>Pseudomonadati</taxon>
        <taxon>Pseudomonadota</taxon>
        <taxon>Alphaproteobacteria</taxon>
        <taxon>Hyphomicrobiales</taxon>
        <taxon>Methylobacteriaceae</taxon>
        <taxon>Methylorubrum</taxon>
    </lineage>
</organism>
<comment type="similarity">
    <text evidence="1">Belongs to the ros/MucR family.</text>
</comment>
<name>A0ABQ4UGH8_9HYPH</name>
<dbReference type="Proteomes" id="UP001055039">
    <property type="component" value="Unassembled WGS sequence"/>
</dbReference>
<dbReference type="RefSeq" id="WP_283214510.1">
    <property type="nucleotide sequence ID" value="NZ_BAAADH010000077.1"/>
</dbReference>
<keyword evidence="3" id="KW-1185">Reference proteome</keyword>
<dbReference type="InterPro" id="IPR041920">
    <property type="entry name" value="ROS/MUCR_sf"/>
</dbReference>
<reference evidence="2" key="1">
    <citation type="journal article" date="2021" name="Front. Microbiol.">
        <title>Comprehensive Comparative Genomics and Phenotyping of Methylobacterium Species.</title>
        <authorList>
            <person name="Alessa O."/>
            <person name="Ogura Y."/>
            <person name="Fujitani Y."/>
            <person name="Takami H."/>
            <person name="Hayashi T."/>
            <person name="Sahin N."/>
            <person name="Tani A."/>
        </authorList>
    </citation>
    <scope>NUCLEOTIDE SEQUENCE</scope>
    <source>
        <strain evidence="2">NBRC 15686</strain>
    </source>
</reference>
<gene>
    <name evidence="2" type="primary">ros_2</name>
    <name evidence="2" type="ORF">LNAOJCKE_3009</name>
</gene>
<dbReference type="EMBL" id="BPRC01000010">
    <property type="protein sequence ID" value="GJE65796.1"/>
    <property type="molecule type" value="Genomic_DNA"/>
</dbReference>
<evidence type="ECO:0000313" key="3">
    <source>
        <dbReference type="Proteomes" id="UP001055039"/>
    </source>
</evidence>
<proteinExistence type="inferred from homology"/>
<sequence length="148" mass="15584">MSNDTSEATYAQAKLAAEIVMAFVSNNVLPAKDLPVLIGEVHAALAGLSGTVAPAAAAEPKVEKPTAAAIKKSITPDALISFIDGKPYKTLKRHLGLHGLDAYSYRARYGLSSDYPMTAPSYSERRSALAKDLGLGRLGGRARKQAAE</sequence>
<dbReference type="Pfam" id="PF05443">
    <property type="entry name" value="ROS_MUCR"/>
    <property type="match status" value="1"/>
</dbReference>
<accession>A0ABQ4UGH8</accession>
<dbReference type="Gene3D" id="1.10.10.1550">
    <property type="entry name" value="ROS/MUCR transcriptional regulator protein"/>
    <property type="match status" value="1"/>
</dbReference>
<protein>
    <submittedName>
        <fullName evidence="2">Transcriptional regulatory protein ros</fullName>
    </submittedName>
</protein>
<dbReference type="InterPro" id="IPR008807">
    <property type="entry name" value="ROS_MUCR"/>
</dbReference>
<evidence type="ECO:0000256" key="1">
    <source>
        <dbReference type="ARBA" id="ARBA00007031"/>
    </source>
</evidence>
<comment type="caution">
    <text evidence="2">The sequence shown here is derived from an EMBL/GenBank/DDBJ whole genome shotgun (WGS) entry which is preliminary data.</text>
</comment>
<reference evidence="2" key="2">
    <citation type="submission" date="2021-08" db="EMBL/GenBank/DDBJ databases">
        <authorList>
            <person name="Tani A."/>
            <person name="Ola A."/>
            <person name="Ogura Y."/>
            <person name="Katsura K."/>
            <person name="Hayashi T."/>
        </authorList>
    </citation>
    <scope>NUCLEOTIDE SEQUENCE</scope>
    <source>
        <strain evidence="2">NBRC 15686</strain>
    </source>
</reference>
<evidence type="ECO:0000313" key="2">
    <source>
        <dbReference type="EMBL" id="GJE65796.1"/>
    </source>
</evidence>